<keyword evidence="2" id="KW-1185">Reference proteome</keyword>
<organism evidence="1 2">
    <name type="scientific">Blattamonas nauphoetae</name>
    <dbReference type="NCBI Taxonomy" id="2049346"/>
    <lineage>
        <taxon>Eukaryota</taxon>
        <taxon>Metamonada</taxon>
        <taxon>Preaxostyla</taxon>
        <taxon>Oxymonadida</taxon>
        <taxon>Blattamonas</taxon>
    </lineage>
</organism>
<accession>A0ABQ9YB75</accession>
<sequence length="139" mass="15386">MPSNPPILECCGHDTYHEFIISFINHTLFSCQFDEGLVAYRLAHGTLDDDTVQIVLGSTRDYISNLCTWSITLPIFASSDLLPRLFGQLILSAPQHSSVMELVESLKIVNVAQNSLCLVFGSFSQTQGRGKECSEICVE</sequence>
<comment type="caution">
    <text evidence="1">The sequence shown here is derived from an EMBL/GenBank/DDBJ whole genome shotgun (WGS) entry which is preliminary data.</text>
</comment>
<evidence type="ECO:0000313" key="1">
    <source>
        <dbReference type="EMBL" id="KAK2961021.1"/>
    </source>
</evidence>
<proteinExistence type="predicted"/>
<reference evidence="1 2" key="1">
    <citation type="journal article" date="2022" name="bioRxiv">
        <title>Genomics of Preaxostyla Flagellates Illuminates Evolutionary Transitions and the Path Towards Mitochondrial Loss.</title>
        <authorList>
            <person name="Novak L.V.F."/>
            <person name="Treitli S.C."/>
            <person name="Pyrih J."/>
            <person name="Halakuc P."/>
            <person name="Pipaliya S.V."/>
            <person name="Vacek V."/>
            <person name="Brzon O."/>
            <person name="Soukal P."/>
            <person name="Eme L."/>
            <person name="Dacks J.B."/>
            <person name="Karnkowska A."/>
            <person name="Elias M."/>
            <person name="Hampl V."/>
        </authorList>
    </citation>
    <scope>NUCLEOTIDE SEQUENCE [LARGE SCALE GENOMIC DNA]</scope>
    <source>
        <strain evidence="1">NAU3</strain>
        <tissue evidence="1">Gut</tissue>
    </source>
</reference>
<dbReference type="EMBL" id="JARBJD010000019">
    <property type="protein sequence ID" value="KAK2961021.1"/>
    <property type="molecule type" value="Genomic_DNA"/>
</dbReference>
<protein>
    <submittedName>
        <fullName evidence="1">Uncharacterized protein</fullName>
    </submittedName>
</protein>
<name>A0ABQ9YB75_9EUKA</name>
<evidence type="ECO:0000313" key="2">
    <source>
        <dbReference type="Proteomes" id="UP001281761"/>
    </source>
</evidence>
<gene>
    <name evidence="1" type="ORF">BLNAU_4108</name>
</gene>
<dbReference type="Proteomes" id="UP001281761">
    <property type="component" value="Unassembled WGS sequence"/>
</dbReference>